<organism evidence="1 2">
    <name type="scientific">Pseudolycoriella hygida</name>
    <dbReference type="NCBI Taxonomy" id="35572"/>
    <lineage>
        <taxon>Eukaryota</taxon>
        <taxon>Metazoa</taxon>
        <taxon>Ecdysozoa</taxon>
        <taxon>Arthropoda</taxon>
        <taxon>Hexapoda</taxon>
        <taxon>Insecta</taxon>
        <taxon>Pterygota</taxon>
        <taxon>Neoptera</taxon>
        <taxon>Endopterygota</taxon>
        <taxon>Diptera</taxon>
        <taxon>Nematocera</taxon>
        <taxon>Sciaroidea</taxon>
        <taxon>Sciaridae</taxon>
        <taxon>Pseudolycoriella</taxon>
    </lineage>
</organism>
<proteinExistence type="predicted"/>
<name>A0A9Q0RUB0_9DIPT</name>
<dbReference type="Proteomes" id="UP001151699">
    <property type="component" value="Unassembled WGS sequence"/>
</dbReference>
<dbReference type="EMBL" id="WJQU01003625">
    <property type="protein sequence ID" value="KAJ6623365.1"/>
    <property type="molecule type" value="Genomic_DNA"/>
</dbReference>
<evidence type="ECO:0000313" key="1">
    <source>
        <dbReference type="EMBL" id="KAJ6623365.1"/>
    </source>
</evidence>
<evidence type="ECO:0000313" key="2">
    <source>
        <dbReference type="Proteomes" id="UP001151699"/>
    </source>
</evidence>
<keyword evidence="2" id="KW-1185">Reference proteome</keyword>
<dbReference type="AlphaFoldDB" id="A0A9Q0RUB0"/>
<protein>
    <submittedName>
        <fullName evidence="1">Uncharacterized protein</fullName>
    </submittedName>
</protein>
<reference evidence="1" key="1">
    <citation type="submission" date="2022-07" db="EMBL/GenBank/DDBJ databases">
        <authorList>
            <person name="Trinca V."/>
            <person name="Uliana J.V.C."/>
            <person name="Torres T.T."/>
            <person name="Ward R.J."/>
            <person name="Monesi N."/>
        </authorList>
    </citation>
    <scope>NUCLEOTIDE SEQUENCE</scope>
    <source>
        <strain evidence="1">HSMRA1968</strain>
        <tissue evidence="1">Whole embryos</tissue>
    </source>
</reference>
<gene>
    <name evidence="1" type="ORF">Bhyg_17134</name>
</gene>
<accession>A0A9Q0RUB0</accession>
<sequence>MQQGILCRGHTKQQYVPTSIGHSFSLTIYQKKPTKFLLAKRNDFIFHMYITTLTLDYTAWLEIKRTSLCIASTYSSLSLPASTKEIII</sequence>
<comment type="caution">
    <text evidence="1">The sequence shown here is derived from an EMBL/GenBank/DDBJ whole genome shotgun (WGS) entry which is preliminary data.</text>
</comment>